<sequence>MAPGPSTTTPEAIIVWEPSGAKAVTKVTKTTATPTITGQNSTMDHITEAYRLRYASYLASTFHISLDAAKDEASYQLLPRRASETSESEVYRS</sequence>
<dbReference type="HOGENOM" id="CLU_2399700_0_0_1"/>
<proteinExistence type="predicted"/>
<evidence type="ECO:0000313" key="1">
    <source>
        <dbReference type="EMBL" id="KIW16817.1"/>
    </source>
</evidence>
<dbReference type="GeneID" id="27331090"/>
<reference evidence="1 2" key="1">
    <citation type="submission" date="2015-01" db="EMBL/GenBank/DDBJ databases">
        <title>The Genome Sequence of Exophiala spinifera CBS89968.</title>
        <authorList>
            <consortium name="The Broad Institute Genomics Platform"/>
            <person name="Cuomo C."/>
            <person name="de Hoog S."/>
            <person name="Gorbushina A."/>
            <person name="Stielow B."/>
            <person name="Teixiera M."/>
            <person name="Abouelleil A."/>
            <person name="Chapman S.B."/>
            <person name="Priest M."/>
            <person name="Young S.K."/>
            <person name="Wortman J."/>
            <person name="Nusbaum C."/>
            <person name="Birren B."/>
        </authorList>
    </citation>
    <scope>NUCLEOTIDE SEQUENCE [LARGE SCALE GENOMIC DNA]</scope>
    <source>
        <strain evidence="1 2">CBS 89968</strain>
    </source>
</reference>
<keyword evidence="2" id="KW-1185">Reference proteome</keyword>
<evidence type="ECO:0000313" key="2">
    <source>
        <dbReference type="Proteomes" id="UP000053328"/>
    </source>
</evidence>
<dbReference type="RefSeq" id="XP_016237033.1">
    <property type="nucleotide sequence ID" value="XM_016378356.1"/>
</dbReference>
<organism evidence="1 2">
    <name type="scientific">Exophiala spinifera</name>
    <dbReference type="NCBI Taxonomy" id="91928"/>
    <lineage>
        <taxon>Eukaryota</taxon>
        <taxon>Fungi</taxon>
        <taxon>Dikarya</taxon>
        <taxon>Ascomycota</taxon>
        <taxon>Pezizomycotina</taxon>
        <taxon>Eurotiomycetes</taxon>
        <taxon>Chaetothyriomycetidae</taxon>
        <taxon>Chaetothyriales</taxon>
        <taxon>Herpotrichiellaceae</taxon>
        <taxon>Exophiala</taxon>
    </lineage>
</organism>
<name>A0A0D1ZVS7_9EURO</name>
<protein>
    <submittedName>
        <fullName evidence="1">Uncharacterized protein</fullName>
    </submittedName>
</protein>
<dbReference type="VEuPathDB" id="FungiDB:PV08_04007"/>
<dbReference type="AlphaFoldDB" id="A0A0D1ZVS7"/>
<dbReference type="EMBL" id="KN847494">
    <property type="protein sequence ID" value="KIW16817.1"/>
    <property type="molecule type" value="Genomic_DNA"/>
</dbReference>
<accession>A0A0D1ZVS7</accession>
<dbReference type="Proteomes" id="UP000053328">
    <property type="component" value="Unassembled WGS sequence"/>
</dbReference>
<dbReference type="OrthoDB" id="3935170at2759"/>
<gene>
    <name evidence="1" type="ORF">PV08_04007</name>
</gene>